<dbReference type="InterPro" id="IPR051801">
    <property type="entry name" value="GH28_Enzymes"/>
</dbReference>
<dbReference type="OrthoDB" id="9795222at2"/>
<accession>A0A1V6LSI2</accession>
<evidence type="ECO:0000313" key="6">
    <source>
        <dbReference type="Proteomes" id="UP000191680"/>
    </source>
</evidence>
<dbReference type="Proteomes" id="UP000191680">
    <property type="component" value="Unassembled WGS sequence"/>
</dbReference>
<dbReference type="SUPFAM" id="SSF51126">
    <property type="entry name" value="Pectin lyase-like"/>
    <property type="match status" value="1"/>
</dbReference>
<dbReference type="EMBL" id="MTBC01000004">
    <property type="protein sequence ID" value="OQD43143.1"/>
    <property type="molecule type" value="Genomic_DNA"/>
</dbReference>
<keyword evidence="3 4" id="KW-0326">Glycosidase</keyword>
<dbReference type="Pfam" id="PF00295">
    <property type="entry name" value="Glyco_hydro_28"/>
    <property type="match status" value="1"/>
</dbReference>
<evidence type="ECO:0000256" key="3">
    <source>
        <dbReference type="ARBA" id="ARBA00023295"/>
    </source>
</evidence>
<dbReference type="GO" id="GO:0005975">
    <property type="term" value="P:carbohydrate metabolic process"/>
    <property type="evidence" value="ECO:0007669"/>
    <property type="project" value="InterPro"/>
</dbReference>
<name>A0A1V6LSI2_9FLAO</name>
<dbReference type="InterPro" id="IPR011050">
    <property type="entry name" value="Pectin_lyase_fold/virulence"/>
</dbReference>
<sequence length="507" mass="55744">MYSNLKAIVFLGFLLITMLVTAQKNRKTYNVLDFGADSSGVALSTQAIQNAIDKATKSKEGATVLLPKGTFLSGSIELKSNVELYLEDGTTLLGSTDIYQYRKIDGGNLALLLAKGATNFAISGSGTIDGQGRPLALAVDSLHHIGKRIDPKYNTRRMRPNELARPELINFFQCKGYTVSGITLKNSASWLQTIDQCEDVLYDGVTIFNRAYWNNDGFDIVDSKNITVQNCNLNTADDGICLKSHSANHFNDSITIKNCTIRSSASAIKFGTASLGGFKNVTIDSIQVYDTFRSAIAIESVDGGVIENIKVSNILAKNTGNAIFIRLGHRSGEKPGVVRNVSISNIEVEIPFGRPDIAYDVRGPEVNFFHNPFPSSITGIPGAQVEDVRLKNITITYPGRSSKAMGYVPLSRLSQVPEEVKGYPEFSMFGELPAYGLYVRHVKGLQMKDITFKLKEKDYRPAMVFDQVSNLQIKKVNLPNPKSEALILKEVKDVQIADELIKQVKTY</sequence>
<dbReference type="GO" id="GO:0004650">
    <property type="term" value="F:polygalacturonase activity"/>
    <property type="evidence" value="ECO:0007669"/>
    <property type="project" value="InterPro"/>
</dbReference>
<dbReference type="RefSeq" id="WP_080318920.1">
    <property type="nucleotide sequence ID" value="NZ_MTBC01000004.1"/>
</dbReference>
<reference evidence="5 6" key="1">
    <citation type="submission" date="2016-12" db="EMBL/GenBank/DDBJ databases">
        <authorList>
            <person name="Song W.-J."/>
            <person name="Kurnit D.M."/>
        </authorList>
    </citation>
    <scope>NUCLEOTIDE SEQUENCE [LARGE SCALE GENOMIC DNA]</scope>
    <source>
        <strain evidence="5 6">HSG9</strain>
    </source>
</reference>
<dbReference type="Gene3D" id="2.160.20.10">
    <property type="entry name" value="Single-stranded right-handed beta-helix, Pectin lyase-like"/>
    <property type="match status" value="1"/>
</dbReference>
<dbReference type="AlphaFoldDB" id="A0A1V6LSI2"/>
<comment type="similarity">
    <text evidence="1 4">Belongs to the glycosyl hydrolase 28 family.</text>
</comment>
<dbReference type="InterPro" id="IPR000743">
    <property type="entry name" value="Glyco_hydro_28"/>
</dbReference>
<protein>
    <submittedName>
        <fullName evidence="5">Glycoside hydrolase</fullName>
    </submittedName>
</protein>
<dbReference type="InterPro" id="IPR012334">
    <property type="entry name" value="Pectin_lyas_fold"/>
</dbReference>
<proteinExistence type="inferred from homology"/>
<dbReference type="InterPro" id="IPR006626">
    <property type="entry name" value="PbH1"/>
</dbReference>
<evidence type="ECO:0000313" key="5">
    <source>
        <dbReference type="EMBL" id="OQD43143.1"/>
    </source>
</evidence>
<comment type="caution">
    <text evidence="5">The sequence shown here is derived from an EMBL/GenBank/DDBJ whole genome shotgun (WGS) entry which is preliminary data.</text>
</comment>
<gene>
    <name evidence="5" type="ORF">BUL40_08635</name>
</gene>
<dbReference type="SMART" id="SM00710">
    <property type="entry name" value="PbH1"/>
    <property type="match status" value="6"/>
</dbReference>
<keyword evidence="6" id="KW-1185">Reference proteome</keyword>
<evidence type="ECO:0000256" key="2">
    <source>
        <dbReference type="ARBA" id="ARBA00022801"/>
    </source>
</evidence>
<dbReference type="PANTHER" id="PTHR31339:SF9">
    <property type="entry name" value="PLASMIN AND FIBRONECTIN-BINDING PROTEIN A"/>
    <property type="match status" value="1"/>
</dbReference>
<dbReference type="PANTHER" id="PTHR31339">
    <property type="entry name" value="PECTIN LYASE-RELATED"/>
    <property type="match status" value="1"/>
</dbReference>
<keyword evidence="2 4" id="KW-0378">Hydrolase</keyword>
<evidence type="ECO:0000256" key="1">
    <source>
        <dbReference type="ARBA" id="ARBA00008834"/>
    </source>
</evidence>
<evidence type="ECO:0000256" key="4">
    <source>
        <dbReference type="RuleBase" id="RU361169"/>
    </source>
</evidence>
<organism evidence="5 6">
    <name type="scientific">Croceivirga radicis</name>
    <dbReference type="NCBI Taxonomy" id="1929488"/>
    <lineage>
        <taxon>Bacteria</taxon>
        <taxon>Pseudomonadati</taxon>
        <taxon>Bacteroidota</taxon>
        <taxon>Flavobacteriia</taxon>
        <taxon>Flavobacteriales</taxon>
        <taxon>Flavobacteriaceae</taxon>
        <taxon>Croceivirga</taxon>
    </lineage>
</organism>